<dbReference type="InterPro" id="IPR056168">
    <property type="entry name" value="TPR_IF140/IFT172/WDR19"/>
</dbReference>
<dbReference type="PANTHER" id="PTHR14920:SF0">
    <property type="entry name" value="WD REPEAT DOMAIN 19"/>
    <property type="match status" value="1"/>
</dbReference>
<dbReference type="Pfam" id="PF15911">
    <property type="entry name" value="Beta-prop_WDR19_2nd"/>
    <property type="match status" value="1"/>
</dbReference>
<keyword evidence="5" id="KW-0970">Cilium biogenesis/degradation</keyword>
<dbReference type="InterPro" id="IPR056170">
    <property type="entry name" value="Znf_IFT121-like"/>
</dbReference>
<evidence type="ECO:0000259" key="12">
    <source>
        <dbReference type="Pfam" id="PF23389"/>
    </source>
</evidence>
<evidence type="ECO:0000256" key="9">
    <source>
        <dbReference type="ARBA" id="ARBA00023273"/>
    </source>
</evidence>
<protein>
    <submittedName>
        <fullName evidence="14">WD repeat domain 19</fullName>
    </submittedName>
</protein>
<dbReference type="SMART" id="SM00320">
    <property type="entry name" value="WD40"/>
    <property type="match status" value="5"/>
</dbReference>
<evidence type="ECO:0000259" key="13">
    <source>
        <dbReference type="Pfam" id="PF24762"/>
    </source>
</evidence>
<dbReference type="SUPFAM" id="SSF48452">
    <property type="entry name" value="TPR-like"/>
    <property type="match status" value="3"/>
</dbReference>
<name>A0ABN7BCM1_9HEMI</name>
<dbReference type="Pfam" id="PF24762">
    <property type="entry name" value="TPR_IF140-IFT172"/>
    <property type="match status" value="2"/>
</dbReference>
<dbReference type="InterPro" id="IPR036322">
    <property type="entry name" value="WD40_repeat_dom_sf"/>
</dbReference>
<accession>A0ABN7BCM1</accession>
<dbReference type="Proteomes" id="UP001307889">
    <property type="component" value="Chromosome 13"/>
</dbReference>
<dbReference type="InterPro" id="IPR011990">
    <property type="entry name" value="TPR-like_helical_dom_sf"/>
</dbReference>
<dbReference type="Gene3D" id="2.130.10.10">
    <property type="entry name" value="YVTN repeat-like/Quinoprotein amine dehydrogenase"/>
    <property type="match status" value="2"/>
</dbReference>
<evidence type="ECO:0000256" key="4">
    <source>
        <dbReference type="ARBA" id="ARBA00022737"/>
    </source>
</evidence>
<dbReference type="InterPro" id="IPR057855">
    <property type="entry name" value="Beta-prop_WDR19_1st"/>
</dbReference>
<evidence type="ECO:0000256" key="5">
    <source>
        <dbReference type="ARBA" id="ARBA00022794"/>
    </source>
</evidence>
<dbReference type="InterPro" id="IPR039468">
    <property type="entry name" value="WDR19_WD40_rpt"/>
</dbReference>
<evidence type="ECO:0000313" key="14">
    <source>
        <dbReference type="EMBL" id="BET02082.1"/>
    </source>
</evidence>
<organism evidence="14 15">
    <name type="scientific">Nesidiocoris tenuis</name>
    <dbReference type="NCBI Taxonomy" id="355587"/>
    <lineage>
        <taxon>Eukaryota</taxon>
        <taxon>Metazoa</taxon>
        <taxon>Ecdysozoa</taxon>
        <taxon>Arthropoda</taxon>
        <taxon>Hexapoda</taxon>
        <taxon>Insecta</taxon>
        <taxon>Pterygota</taxon>
        <taxon>Neoptera</taxon>
        <taxon>Paraneoptera</taxon>
        <taxon>Hemiptera</taxon>
        <taxon>Heteroptera</taxon>
        <taxon>Panheteroptera</taxon>
        <taxon>Cimicomorpha</taxon>
        <taxon>Miridae</taxon>
        <taxon>Dicyphina</taxon>
        <taxon>Nesidiocoris</taxon>
    </lineage>
</organism>
<evidence type="ECO:0000256" key="3">
    <source>
        <dbReference type="ARBA" id="ARBA00022574"/>
    </source>
</evidence>
<feature type="domain" description="WDR19 first beta-propeller" evidence="12">
    <location>
        <begin position="20"/>
        <end position="341"/>
    </location>
</feature>
<dbReference type="InterPro" id="IPR040379">
    <property type="entry name" value="WDR19/dyf-2"/>
</dbReference>
<dbReference type="EMBL" id="AP028921">
    <property type="protein sequence ID" value="BET02082.1"/>
    <property type="molecule type" value="Genomic_DNA"/>
</dbReference>
<keyword evidence="7" id="KW-0969">Cilium</keyword>
<dbReference type="SUPFAM" id="SSF101908">
    <property type="entry name" value="Putative isomerase YbhE"/>
    <property type="match status" value="1"/>
</dbReference>
<feature type="domain" description="WDR19 WD40 repeat" evidence="10">
    <location>
        <begin position="361"/>
        <end position="655"/>
    </location>
</feature>
<feature type="domain" description="IF140/IFT172/WDR19 TPR" evidence="13">
    <location>
        <begin position="683"/>
        <end position="824"/>
    </location>
</feature>
<evidence type="ECO:0000259" key="10">
    <source>
        <dbReference type="Pfam" id="PF15911"/>
    </source>
</evidence>
<dbReference type="InterPro" id="IPR001680">
    <property type="entry name" value="WD40_rpt"/>
</dbReference>
<sequence>MSYEKELFRLEQPHGDGDLYFAWQKGNGIYLATVGSDFTVGVYNRQGKVHERVRLPGQCTGFGWDSDGDLLGMICDGSFNIILWDANTGKKHNVDTGLRDQLTVIAWAKAEPLVAVGTARGNMAIYNHRTSKRVPVLGKHNKRIVTAAWGQTNMLALGSEDRMISLSNSDGDTLKTFQVNAEPSALQFAQVSNDSRSTPDTTLSLIVGKKILFIYNLQDPDEPIKLAFEPMYGNIVAYEWSADGYVLVGFSAGYLVCISTNPRELGRELFQVKNHHIRLSYLAICPVLSKVATCGDNSVKIHELKNLADVTAVISLSDESGVERVGWSEDGQLICAATNSGSAVVYVSRLARLYACHGNIVAVLTSLSHLTVFLVKEKSIPAVASIWTEVEPTLLAVGPYHLVVGMNNRTWVYDLTGDVCAEAGEPILGLATSPHLLGDREYMANLTAICLNAEYTAASFDGKLHLHLTESGTGRKSAGITEDKEMRIFPDPGETMNITCHAITTDFLVYASDLGDIRLFGLDDWKPIREYKHPVQIKAVFPDLVATRVIVIDTKMEGYLYSPVHNTMSLIYDFPPTTVGVLWDQHPADRNIFITFDSSSAVTFVHVRDSIDGPRIEKVGETKLPLEQIPLTLQRGVVTLQTPGGKLANITLSTHSNSTSVTGQNDTMRATLERQLALNRYVEAWNTCLLLNKNEYWLKLAEDALNTLDLETALRVYRHIGDAGMAMSVESIIKVENKKLVAGHVAELLGDFDKAQTLYLESTDPVQALIMRQNLLQWDQALQLARNLAPEQVPYTSLEYANQLELMGQYAEALIHYERAAIDNQQQLPELTEHNNRCRSGVARTSLRVGDYRRGMSIASDPESTLSLKLQCAEILESVKKLSEAAILFDEAGEKNKAAAAYIGLKNWKKVGTLLNDVTDLKIFRQYAKAKESEGDYTAAVQAYNEANDVENVVRLLIDKLNQPQKAMMFVEQTRNIEAARRLGKFFEKISDYSSALKFLVMSRSENEALRLCKEHGLVELYAGIVQEEMGGSEEGERQLSSLAVYFEQQGNPLLAAKCYYHAAQFHKALRNLLQVAKGNPDNQEAIVLAIEVVGAANDDVMANQLIELLVGDLDGEPRDAKYVFKLYRARKQYREAAKTAVIIASEELNHGNYSVAHSVLLGMCMDLHDNGLPVTSELTTMLTLLHSYRLVRLHVKLGDHYKAARMLLRVANNISKFPAHDVAILTSTVIECHRADLKGAAFTYAAMLMRPEYKSKIEEKYLKKLEGVVRKPPKGPDNKIAVDKPENTTPCPFCDYGLPETQLTCPQCQNLVPFCIATGRHVVKDDFTMCPNCQFPAIKSELLKLLESGERCPMCNEVVSPDELRVEVYFESYVNQNDDEET</sequence>
<keyword evidence="3" id="KW-0853">WD repeat</keyword>
<dbReference type="SUPFAM" id="SSF50978">
    <property type="entry name" value="WD40 repeat-like"/>
    <property type="match status" value="1"/>
</dbReference>
<evidence type="ECO:0000256" key="7">
    <source>
        <dbReference type="ARBA" id="ARBA00023069"/>
    </source>
</evidence>
<keyword evidence="15" id="KW-1185">Reference proteome</keyword>
<dbReference type="InterPro" id="IPR015943">
    <property type="entry name" value="WD40/YVTN_repeat-like_dom_sf"/>
</dbReference>
<dbReference type="PANTHER" id="PTHR14920">
    <property type="entry name" value="OSMOTIC AVOIDANCE ABNORMAL PROTEIN 1/WD REPEAT MEMBRANE PROTEIN"/>
    <property type="match status" value="1"/>
</dbReference>
<keyword evidence="2" id="KW-0963">Cytoplasm</keyword>
<evidence type="ECO:0000256" key="8">
    <source>
        <dbReference type="ARBA" id="ARBA00023212"/>
    </source>
</evidence>
<evidence type="ECO:0000256" key="1">
    <source>
        <dbReference type="ARBA" id="ARBA00004120"/>
    </source>
</evidence>
<feature type="domain" description="IF140/IFT172/WDR19 TPR" evidence="13">
    <location>
        <begin position="871"/>
        <end position="1071"/>
    </location>
</feature>
<proteinExistence type="predicted"/>
<evidence type="ECO:0000313" key="15">
    <source>
        <dbReference type="Proteomes" id="UP001307889"/>
    </source>
</evidence>
<dbReference type="Gene3D" id="1.25.40.10">
    <property type="entry name" value="Tetratricopeptide repeat domain"/>
    <property type="match status" value="1"/>
</dbReference>
<evidence type="ECO:0000259" key="11">
    <source>
        <dbReference type="Pfam" id="PF23145"/>
    </source>
</evidence>
<feature type="domain" description="IFT121-like zinc finger" evidence="11">
    <location>
        <begin position="1314"/>
        <end position="1358"/>
    </location>
</feature>
<evidence type="ECO:0000256" key="6">
    <source>
        <dbReference type="ARBA" id="ARBA00022803"/>
    </source>
</evidence>
<keyword evidence="8" id="KW-0206">Cytoskeleton</keyword>
<reference evidence="14 15" key="1">
    <citation type="submission" date="2023-09" db="EMBL/GenBank/DDBJ databases">
        <title>Nesidiocoris tenuis whole genome shotgun sequence.</title>
        <authorList>
            <person name="Shibata T."/>
            <person name="Shimoda M."/>
            <person name="Kobayashi T."/>
            <person name="Uehara T."/>
        </authorList>
    </citation>
    <scope>NUCLEOTIDE SEQUENCE [LARGE SCALE GENOMIC DNA]</scope>
    <source>
        <strain evidence="14 15">Japan</strain>
    </source>
</reference>
<gene>
    <name evidence="14" type="ORF">NTJ_14900</name>
</gene>
<keyword evidence="9" id="KW-0966">Cell projection</keyword>
<keyword evidence="6" id="KW-0802">TPR repeat</keyword>
<keyword evidence="4" id="KW-0677">Repeat</keyword>
<evidence type="ECO:0000256" key="2">
    <source>
        <dbReference type="ARBA" id="ARBA00022490"/>
    </source>
</evidence>
<comment type="subcellular location">
    <subcellularLocation>
        <location evidence="1">Cytoplasm</location>
        <location evidence="1">Cytoskeleton</location>
        <location evidence="1">Cilium basal body</location>
    </subcellularLocation>
</comment>
<dbReference type="Pfam" id="PF23146">
    <property type="entry name" value="Zf_IFT144_1st"/>
    <property type="match status" value="1"/>
</dbReference>
<dbReference type="Pfam" id="PF23389">
    <property type="entry name" value="Beta-prop_WDR19_1st"/>
    <property type="match status" value="1"/>
</dbReference>
<dbReference type="Gene3D" id="1.25.40.470">
    <property type="match status" value="1"/>
</dbReference>
<dbReference type="Pfam" id="PF23145">
    <property type="entry name" value="Zf_2nd_IFT121"/>
    <property type="match status" value="1"/>
</dbReference>